<reference evidence="2" key="1">
    <citation type="journal article" date="2023" name="IMA Fungus">
        <title>Comparative genomic study of the Penicillium genus elucidates a diverse pangenome and 15 lateral gene transfer events.</title>
        <authorList>
            <person name="Petersen C."/>
            <person name="Sorensen T."/>
            <person name="Nielsen M.R."/>
            <person name="Sondergaard T.E."/>
            <person name="Sorensen J.L."/>
            <person name="Fitzpatrick D.A."/>
            <person name="Frisvad J.C."/>
            <person name="Nielsen K.L."/>
        </authorList>
    </citation>
    <scope>NUCLEOTIDE SEQUENCE</scope>
    <source>
        <strain evidence="2">IBT 17514</strain>
    </source>
</reference>
<evidence type="ECO:0000313" key="2">
    <source>
        <dbReference type="EMBL" id="KAJ5709807.1"/>
    </source>
</evidence>
<sequence>MSTKIKLENIDQMFENAYATHILRDALPFPTHCAVLLWPCELLKLRGGSATEKRASACYASKIPVTGAKWGGRRRKAGGRERLYGDVLEADGVFPMPEMQGFAENLRRAVKVEYLGARGFDTFDEPASEDPDTEETSERLEKIDKRNHRRSLIGLPAQLDAGVL</sequence>
<protein>
    <submittedName>
        <fullName evidence="2">Uncharacterized protein</fullName>
    </submittedName>
</protein>
<name>A0AAD6MS75_9EURO</name>
<proteinExistence type="predicted"/>
<dbReference type="AlphaFoldDB" id="A0AAD6MS75"/>
<reference evidence="2" key="2">
    <citation type="submission" date="2023-01" db="EMBL/GenBank/DDBJ databases">
        <authorList>
            <person name="Petersen C."/>
        </authorList>
    </citation>
    <scope>NUCLEOTIDE SEQUENCE</scope>
    <source>
        <strain evidence="2">IBT 17514</strain>
    </source>
</reference>
<keyword evidence="3" id="KW-1185">Reference proteome</keyword>
<evidence type="ECO:0000313" key="3">
    <source>
        <dbReference type="Proteomes" id="UP001215712"/>
    </source>
</evidence>
<gene>
    <name evidence="2" type="ORF">N7493_010098</name>
</gene>
<comment type="caution">
    <text evidence="2">The sequence shown here is derived from an EMBL/GenBank/DDBJ whole genome shotgun (WGS) entry which is preliminary data.</text>
</comment>
<dbReference type="Proteomes" id="UP001215712">
    <property type="component" value="Unassembled WGS sequence"/>
</dbReference>
<dbReference type="EMBL" id="JAQJAN010000018">
    <property type="protein sequence ID" value="KAJ5709807.1"/>
    <property type="molecule type" value="Genomic_DNA"/>
</dbReference>
<evidence type="ECO:0000256" key="1">
    <source>
        <dbReference type="SAM" id="MobiDB-lite"/>
    </source>
</evidence>
<feature type="compositionally biased region" description="Acidic residues" evidence="1">
    <location>
        <begin position="122"/>
        <end position="135"/>
    </location>
</feature>
<organism evidence="2 3">
    <name type="scientific">Penicillium malachiteum</name>
    <dbReference type="NCBI Taxonomy" id="1324776"/>
    <lineage>
        <taxon>Eukaryota</taxon>
        <taxon>Fungi</taxon>
        <taxon>Dikarya</taxon>
        <taxon>Ascomycota</taxon>
        <taxon>Pezizomycotina</taxon>
        <taxon>Eurotiomycetes</taxon>
        <taxon>Eurotiomycetidae</taxon>
        <taxon>Eurotiales</taxon>
        <taxon>Aspergillaceae</taxon>
        <taxon>Penicillium</taxon>
    </lineage>
</organism>
<accession>A0AAD6MS75</accession>
<feature type="region of interest" description="Disordered" evidence="1">
    <location>
        <begin position="122"/>
        <end position="147"/>
    </location>
</feature>